<dbReference type="InterPro" id="IPR036739">
    <property type="entry name" value="SLC41_membr_dom_sf"/>
</dbReference>
<dbReference type="Gene3D" id="1.10.357.20">
    <property type="entry name" value="SLC41 divalent cation transporters, integral membrane domain"/>
    <property type="match status" value="1"/>
</dbReference>
<dbReference type="InterPro" id="IPR013320">
    <property type="entry name" value="ConA-like_dom_sf"/>
</dbReference>
<evidence type="ECO:0000256" key="10">
    <source>
        <dbReference type="SAM" id="MobiDB-lite"/>
    </source>
</evidence>
<dbReference type="Pfam" id="PF00271">
    <property type="entry name" value="Helicase_C"/>
    <property type="match status" value="1"/>
</dbReference>
<reference evidence="15" key="1">
    <citation type="submission" date="2023-08" db="EMBL/GenBank/DDBJ databases">
        <authorList>
            <person name="Chen Y."/>
            <person name="Shah S."/>
            <person name="Dougan E. K."/>
            <person name="Thang M."/>
            <person name="Chan C."/>
        </authorList>
    </citation>
    <scope>NUCLEOTIDE SEQUENCE</scope>
</reference>
<dbReference type="Gene3D" id="1.20.920.20">
    <property type="match status" value="1"/>
</dbReference>
<dbReference type="SMART" id="SM00490">
    <property type="entry name" value="HELICc"/>
    <property type="match status" value="1"/>
</dbReference>
<dbReference type="InterPro" id="IPR001870">
    <property type="entry name" value="B30.2/SPRY"/>
</dbReference>
<dbReference type="PROSITE" id="PS51192">
    <property type="entry name" value="HELICASE_ATP_BIND_1"/>
    <property type="match status" value="1"/>
</dbReference>
<dbReference type="InterPro" id="IPR011545">
    <property type="entry name" value="DEAD/DEAH_box_helicase_dom"/>
</dbReference>
<evidence type="ECO:0000256" key="3">
    <source>
        <dbReference type="ARBA" id="ARBA00022448"/>
    </source>
</evidence>
<dbReference type="SUPFAM" id="SSF161093">
    <property type="entry name" value="MgtE membrane domain-like"/>
    <property type="match status" value="1"/>
</dbReference>
<feature type="domain" description="Helicase ATP-binding" evidence="13">
    <location>
        <begin position="13"/>
        <end position="169"/>
    </location>
</feature>
<dbReference type="SUPFAM" id="SSF49899">
    <property type="entry name" value="Concanavalin A-like lectins/glucanases"/>
    <property type="match status" value="1"/>
</dbReference>
<feature type="region of interest" description="Disordered" evidence="10">
    <location>
        <begin position="730"/>
        <end position="781"/>
    </location>
</feature>
<dbReference type="GO" id="GO:0016020">
    <property type="term" value="C:membrane"/>
    <property type="evidence" value="ECO:0007669"/>
    <property type="project" value="UniProtKB-SubCell"/>
</dbReference>
<feature type="compositionally biased region" description="Basic and acidic residues" evidence="10">
    <location>
        <begin position="1130"/>
        <end position="1148"/>
    </location>
</feature>
<name>A0AA36J7B0_9DINO</name>
<dbReference type="InterPro" id="IPR001650">
    <property type="entry name" value="Helicase_C-like"/>
</dbReference>
<feature type="transmembrane region" description="Helical" evidence="11">
    <location>
        <begin position="1335"/>
        <end position="1356"/>
    </location>
</feature>
<protein>
    <submittedName>
        <fullName evidence="15">Uncharacterized protein</fullName>
    </submittedName>
</protein>
<dbReference type="PROSITE" id="PS51194">
    <property type="entry name" value="HELICASE_CTER"/>
    <property type="match status" value="1"/>
</dbReference>
<feature type="transmembrane region" description="Helical" evidence="11">
    <location>
        <begin position="1400"/>
        <end position="1422"/>
    </location>
</feature>
<dbReference type="Gene3D" id="2.60.120.920">
    <property type="match status" value="1"/>
</dbReference>
<feature type="transmembrane region" description="Helical" evidence="11">
    <location>
        <begin position="1291"/>
        <end position="1315"/>
    </location>
</feature>
<evidence type="ECO:0000313" key="16">
    <source>
        <dbReference type="Proteomes" id="UP001178507"/>
    </source>
</evidence>
<keyword evidence="4 11" id="KW-0812">Transmembrane</keyword>
<evidence type="ECO:0000313" key="15">
    <source>
        <dbReference type="EMBL" id="CAJ1399945.1"/>
    </source>
</evidence>
<proteinExistence type="inferred from homology"/>
<feature type="region of interest" description="Disordered" evidence="10">
    <location>
        <begin position="979"/>
        <end position="1030"/>
    </location>
</feature>
<keyword evidence="16" id="KW-1185">Reference proteome</keyword>
<comment type="caution">
    <text evidence="15">The sequence shown here is derived from an EMBL/GenBank/DDBJ whole genome shotgun (WGS) entry which is preliminary data.</text>
</comment>
<gene>
    <name evidence="15" type="ORF">EVOR1521_LOCUS23393</name>
</gene>
<feature type="region of interest" description="Disordered" evidence="10">
    <location>
        <begin position="1125"/>
        <end position="1156"/>
    </location>
</feature>
<dbReference type="GO" id="GO:0005737">
    <property type="term" value="C:cytoplasm"/>
    <property type="evidence" value="ECO:0007669"/>
    <property type="project" value="TreeGrafter"/>
</dbReference>
<evidence type="ECO:0000256" key="1">
    <source>
        <dbReference type="ARBA" id="ARBA00004141"/>
    </source>
</evidence>
<feature type="domain" description="B30.2/SPRY" evidence="12">
    <location>
        <begin position="750"/>
        <end position="950"/>
    </location>
</feature>
<evidence type="ECO:0000256" key="8">
    <source>
        <dbReference type="ARBA" id="ARBA00022989"/>
    </source>
</evidence>
<feature type="region of interest" description="Disordered" evidence="10">
    <location>
        <begin position="669"/>
        <end position="709"/>
    </location>
</feature>
<feature type="compositionally biased region" description="Basic and acidic residues" evidence="10">
    <location>
        <begin position="744"/>
        <end position="760"/>
    </location>
</feature>
<dbReference type="GO" id="GO:0008324">
    <property type="term" value="F:monoatomic cation transmembrane transporter activity"/>
    <property type="evidence" value="ECO:0007669"/>
    <property type="project" value="InterPro"/>
</dbReference>
<dbReference type="SMART" id="SM00487">
    <property type="entry name" value="DEXDc"/>
    <property type="match status" value="1"/>
</dbReference>
<dbReference type="InterPro" id="IPR051363">
    <property type="entry name" value="RLR_Helicase"/>
</dbReference>
<evidence type="ECO:0000256" key="6">
    <source>
        <dbReference type="ARBA" id="ARBA00022840"/>
    </source>
</evidence>
<accession>A0AA36J7B0</accession>
<dbReference type="Gene3D" id="3.40.50.300">
    <property type="entry name" value="P-loop containing nucleotide triphosphate hydrolases"/>
    <property type="match status" value="2"/>
</dbReference>
<keyword evidence="9 11" id="KW-0472">Membrane</keyword>
<feature type="domain" description="Helicase C-terminal" evidence="14">
    <location>
        <begin position="318"/>
        <end position="454"/>
    </location>
</feature>
<dbReference type="GO" id="GO:0003676">
    <property type="term" value="F:nucleic acid binding"/>
    <property type="evidence" value="ECO:0007669"/>
    <property type="project" value="InterPro"/>
</dbReference>
<dbReference type="PROSITE" id="PS50188">
    <property type="entry name" value="B302_SPRY"/>
    <property type="match status" value="1"/>
</dbReference>
<keyword evidence="7" id="KW-0460">Magnesium</keyword>
<dbReference type="EMBL" id="CAUJNA010003353">
    <property type="protein sequence ID" value="CAJ1399945.1"/>
    <property type="molecule type" value="Genomic_DNA"/>
</dbReference>
<feature type="transmembrane region" description="Helical" evidence="11">
    <location>
        <begin position="1363"/>
        <end position="1388"/>
    </location>
</feature>
<dbReference type="Pfam" id="PF01769">
    <property type="entry name" value="MgtE"/>
    <property type="match status" value="1"/>
</dbReference>
<keyword evidence="6" id="KW-0067">ATP-binding</keyword>
<sequence>MSAYGAWPHQEEALARALEQNIILNQPTGSGKTLVACMLLDSLAKEGSVSLFVVNSRALVPQQAEYLKGHSRGGLVVAVDLTHVRAPDVFVATAEVARSALESGQVDARCLACVVLDEAHYATGRHPYAEIIALLRSVGVSPRILGLTASFMHGRAGLQASEKRLSDLEELLAAKVFSPEVPGVQHSFFSVPFATGTLELTRAAAFEAELEAILGATLKDCQNWELWTAVEKEKTRLRGVLEAVGPAGWHGFVCHALPEVVAAKLQSKLGAIDDEQTKTNLQAGIALVRPFQQSVLALAEHGQHWEETTGKFDALLALLRRMLGRSEDKILVFVERVSVACVMARIISARLVEAKHVAGVQGMDDVTRSSSLARFRSTCRIMVSTSSLEEGLDVPACRFVIRYDSFSSAKSHVQGSGRARHPEAEVYYFENDVAQEEAARQQLEAIARHEPRAVLAQGYGHTPPAAANTSGTAGVGTGHRWGAESTMWDYRCNKSFRGMACACGSQLRITSRAYGQGRKKKEAELHPLADITNKEIEEVKQLKHPPREVARVMEVVHLLLTQTLPSHLDWADVIRTVVRFDFLKRARNIDLDALLQQPRVIDHVCRKYFAGGDPLTPDRVRWASKAVVAFFGWTVAIIAGILPAFPEKVGGEEARRRIQLLDQELKEQRRRESEQQKLAEQQKEMRKREVEEEAVAKEERRQAEERRVELQKQELQRQVELDAKEMAAQEEARQRQIFDQAQAEQERRIKAKQQKRDAKMKQKKRRMLDLDSDESGSEAERERGIWNANNPDIRFLGIEGAHVTFLSDQFADHCAVLTLRPIFYGQHFFEFVVHHFSDQLRCGITTDAVQAGALVAGHNLRGWCYAGRAKDLSAGLQINSKVVQSFSHIADGDAIGVLVDADRWSVAFLRNRVLEGSCSMTTPTRESIFVIAHLDAAGDHVELRKLPLQEAPSQAMAELTSYSPPSWALLVSDCSLSESESESGERGLPSSEPCTAHGQSVGRSQGDQGTLRRLPCKSQSQPGLAREVPVRECFEGARERAAREPSHSKSFSGRNPLAAAGAMLSRPQSPVQPVPRAPPAHMPSLKAQLRELKECFDEGLLTFEEFQQEKAAVLQSMRAAEAPWAAATSEARESHRIRPEPDRPEPRLDLSSATQSMSSITLRPDMRIGEVIKILLSSNAVCVEDGADGVFYVKVSGADDVVCEDGLACISLADLLEAPRQLPLNCLLGGGEKEECDLYALSPEPYKEKNVVTELSGRLPWLVGLLVFLTVSSAILEFFDGLVQKHLIIAFYLTALVGCGGNAGSQAASLVLQALATGELVPSFDDLGRVLWKELQVGLGIALVLAAGVALRILLFGSPVADAVAISLSMAVTVSFSVVFGACAPLLLQRMGADPAKVSGPLLSTVIDIAGVLVACLSAVLLEALKAW</sequence>
<evidence type="ECO:0000256" key="11">
    <source>
        <dbReference type="SAM" id="Phobius"/>
    </source>
</evidence>
<evidence type="ECO:0000259" key="12">
    <source>
        <dbReference type="PROSITE" id="PS50188"/>
    </source>
</evidence>
<dbReference type="SUPFAM" id="SSF52540">
    <property type="entry name" value="P-loop containing nucleoside triphosphate hydrolases"/>
    <property type="match status" value="1"/>
</dbReference>
<dbReference type="InterPro" id="IPR027417">
    <property type="entry name" value="P-loop_NTPase"/>
</dbReference>
<dbReference type="Proteomes" id="UP001178507">
    <property type="component" value="Unassembled WGS sequence"/>
</dbReference>
<dbReference type="InterPro" id="IPR014001">
    <property type="entry name" value="Helicase_ATP-bd"/>
</dbReference>
<dbReference type="PANTHER" id="PTHR14074:SF16">
    <property type="entry name" value="ANTIVIRAL INNATE IMMUNE RESPONSE RECEPTOR RIG-I"/>
    <property type="match status" value="1"/>
</dbReference>
<organism evidence="15 16">
    <name type="scientific">Effrenium voratum</name>
    <dbReference type="NCBI Taxonomy" id="2562239"/>
    <lineage>
        <taxon>Eukaryota</taxon>
        <taxon>Sar</taxon>
        <taxon>Alveolata</taxon>
        <taxon>Dinophyceae</taxon>
        <taxon>Suessiales</taxon>
        <taxon>Symbiodiniaceae</taxon>
        <taxon>Effrenium</taxon>
    </lineage>
</organism>
<comment type="similarity">
    <text evidence="2">Belongs to the SLC41A transporter family.</text>
</comment>
<evidence type="ECO:0000256" key="7">
    <source>
        <dbReference type="ARBA" id="ARBA00022842"/>
    </source>
</evidence>
<dbReference type="GO" id="GO:0005524">
    <property type="term" value="F:ATP binding"/>
    <property type="evidence" value="ECO:0007669"/>
    <property type="project" value="UniProtKB-KW"/>
</dbReference>
<feature type="compositionally biased region" description="Polar residues" evidence="10">
    <location>
        <begin position="997"/>
        <end position="1008"/>
    </location>
</feature>
<keyword evidence="5" id="KW-0547">Nucleotide-binding</keyword>
<evidence type="ECO:0000256" key="2">
    <source>
        <dbReference type="ARBA" id="ARBA00009749"/>
    </source>
</evidence>
<comment type="subcellular location">
    <subcellularLocation>
        <location evidence="1">Membrane</location>
        <topology evidence="1">Multi-pass membrane protein</topology>
    </subcellularLocation>
</comment>
<evidence type="ECO:0000256" key="9">
    <source>
        <dbReference type="ARBA" id="ARBA00023136"/>
    </source>
</evidence>
<feature type="transmembrane region" description="Helical" evidence="11">
    <location>
        <begin position="1259"/>
        <end position="1279"/>
    </location>
</feature>
<evidence type="ECO:0000256" key="5">
    <source>
        <dbReference type="ARBA" id="ARBA00022741"/>
    </source>
</evidence>
<evidence type="ECO:0000259" key="13">
    <source>
        <dbReference type="PROSITE" id="PS51192"/>
    </source>
</evidence>
<dbReference type="Pfam" id="PF00270">
    <property type="entry name" value="DEAD"/>
    <property type="match status" value="1"/>
</dbReference>
<keyword evidence="8 11" id="KW-1133">Transmembrane helix</keyword>
<dbReference type="InterPro" id="IPR043136">
    <property type="entry name" value="B30.2/SPRY_sf"/>
</dbReference>
<evidence type="ECO:0000259" key="14">
    <source>
        <dbReference type="PROSITE" id="PS51194"/>
    </source>
</evidence>
<evidence type="ECO:0000256" key="4">
    <source>
        <dbReference type="ARBA" id="ARBA00022692"/>
    </source>
</evidence>
<dbReference type="PANTHER" id="PTHR14074">
    <property type="entry name" value="HELICASE WITH DEATH DOMAIN-RELATED"/>
    <property type="match status" value="1"/>
</dbReference>
<keyword evidence="3" id="KW-0813">Transport</keyword>
<dbReference type="InterPro" id="IPR006667">
    <property type="entry name" value="SLC41_membr_dom"/>
</dbReference>